<accession>Q4G0G3</accession>
<protein>
    <submittedName>
        <fullName evidence="2">Hypothetical LOC284751</fullName>
    </submittedName>
</protein>
<organism evidence="2">
    <name type="scientific">Homo sapiens</name>
    <name type="common">Human</name>
    <dbReference type="NCBI Taxonomy" id="9606"/>
    <lineage>
        <taxon>Eukaryota</taxon>
        <taxon>Metazoa</taxon>
        <taxon>Chordata</taxon>
        <taxon>Craniata</taxon>
        <taxon>Vertebrata</taxon>
        <taxon>Euteleostomi</taxon>
        <taxon>Mammalia</taxon>
        <taxon>Eutheria</taxon>
        <taxon>Euarchontoglires</taxon>
        <taxon>Primates</taxon>
        <taxon>Haplorrhini</taxon>
        <taxon>Catarrhini</taxon>
        <taxon>Hominidae</taxon>
        <taxon>Homo</taxon>
    </lineage>
</organism>
<reference evidence="2" key="1">
    <citation type="journal article" date="2004" name="Genome Res.">
        <title>The status, quality, and expansion of the NIH full-length cDNA project: the Mammalian Gene Collection (MGC).</title>
        <authorList>
            <consortium name="The MGC Project Team"/>
            <person name="Gerhard D.S."/>
            <person name="Wagner L."/>
            <person name="Feingold E.A."/>
            <person name="Shenmen C.M."/>
            <person name="Grouse L.H."/>
            <person name="Schuler G."/>
            <person name="Klein S.L."/>
            <person name="Old S."/>
            <person name="Rasooly R."/>
            <person name="Good P."/>
            <person name="Guyer M."/>
            <person name="Peck A.M."/>
            <person name="Derge J.G."/>
            <person name="Lipman D."/>
            <person name="Collins F.S."/>
            <person name="Jang W."/>
            <person name="Sherry S."/>
            <person name="Feolo M."/>
            <person name="Misquitta L."/>
            <person name="Lee E."/>
            <person name="Rotmistrovsky K."/>
            <person name="Greenhut S.F."/>
            <person name="Schaefer C.F."/>
            <person name="Buetow K."/>
            <person name="Bonner T.I."/>
            <person name="Haussler D."/>
            <person name="Kent J."/>
            <person name="Kiekhaus M."/>
            <person name="Furey T."/>
            <person name="Brent M."/>
            <person name="Prange C."/>
            <person name="Schreiber K."/>
            <person name="Shapiro N."/>
            <person name="Bhat N.K."/>
            <person name="Hopkins R.F."/>
            <person name="Hsie F."/>
            <person name="Driscoll T."/>
            <person name="Soares M.B."/>
            <person name="Casavant T.L."/>
            <person name="Scheetz T.E."/>
            <person name="Brown-stein M.J."/>
            <person name="Usdin T.B."/>
            <person name="Toshiyuki S."/>
            <person name="Carninci P."/>
            <person name="Piao Y."/>
            <person name="Dudekula D.B."/>
            <person name="Ko M.S."/>
            <person name="Kawakami K."/>
            <person name="Suzuki Y."/>
            <person name="Sugano S."/>
            <person name="Gruber C.E."/>
            <person name="Smith M.R."/>
            <person name="Simmons B."/>
            <person name="Moore T."/>
            <person name="Waterman R."/>
            <person name="Johnson S.L."/>
            <person name="Ruan Y."/>
            <person name="Wei C.L."/>
            <person name="Mathavan S."/>
            <person name="Gunaratne P.H."/>
            <person name="Wu J."/>
            <person name="Garcia A.M."/>
            <person name="Hulyk S.W."/>
            <person name="Fuh E."/>
            <person name="Yuan Y."/>
            <person name="Sneed A."/>
            <person name="Kowis C."/>
            <person name="Hodgson A."/>
            <person name="Muzny D.M."/>
            <person name="McPherson J."/>
            <person name="Gibbs R.A."/>
            <person name="Fahey J."/>
            <person name="Helton E."/>
            <person name="Ketteman M."/>
            <person name="Madan A."/>
            <person name="Rodrigues S."/>
            <person name="Sanchez A."/>
            <person name="Whiting M."/>
            <person name="Madari A."/>
            <person name="Young A.C."/>
            <person name="Wetherby K.D."/>
            <person name="Granite S.J."/>
            <person name="Kwong P.N."/>
            <person name="Brinkley C.P."/>
            <person name="Pearson R.L."/>
            <person name="Bouffard G.G."/>
            <person name="Blakesly R.W."/>
            <person name="Green E.D."/>
            <person name="Dickson M.C."/>
            <person name="Rodriguez A.C."/>
            <person name="Grimwood J."/>
            <person name="Schmutz J."/>
            <person name="Myers R.M."/>
            <person name="Butterfield Y.S."/>
            <person name="Griffith M."/>
            <person name="Griffith O.L."/>
            <person name="Krzywinski M.I."/>
            <person name="Liao N."/>
            <person name="Morin R."/>
            <person name="Morrin R."/>
            <person name="Palmquist D."/>
            <person name="Petrescu A.S."/>
            <person name="Skalska U."/>
            <person name="Smailus D.E."/>
            <person name="Stott J.M."/>
            <person name="Schnerch A."/>
            <person name="Schein J.E."/>
            <person name="Jones S.J."/>
            <person name="Holt R.A."/>
            <person name="Baross A."/>
            <person name="Marra M.A."/>
            <person name="Clifton S."/>
            <person name="Makowski K.A."/>
            <person name="Bosak S."/>
            <person name="Malek J."/>
        </authorList>
    </citation>
    <scope>NUCLEOTIDE SEQUENCE [LARGE SCALE MRNA]</scope>
    <source>
        <tissue evidence="2">Brain</tissue>
    </source>
</reference>
<proteinExistence type="evidence at transcript level"/>
<sequence>MTQHFWAQGRAQRGAWGPQPSPQAPPAALLGCNKHTINCAYSSVHVDEFGHMHTLPKPPAQSRQQTYPSPPRVSLCLFVIHPSRPPHPHSHRLPTVADLLSAAVD</sequence>
<gene>
    <name evidence="2" type="primary">LOC284751</name>
</gene>
<dbReference type="EMBL" id="BC093937">
    <property type="protein sequence ID" value="AAH93937.1"/>
    <property type="molecule type" value="mRNA"/>
</dbReference>
<evidence type="ECO:0000256" key="1">
    <source>
        <dbReference type="SAM" id="MobiDB-lite"/>
    </source>
</evidence>
<evidence type="ECO:0000313" key="2">
    <source>
        <dbReference type="EMBL" id="AAH93939.1"/>
    </source>
</evidence>
<feature type="region of interest" description="Disordered" evidence="1">
    <location>
        <begin position="1"/>
        <end position="28"/>
    </location>
</feature>
<dbReference type="AlphaFoldDB" id="Q4G0G3"/>
<name>Q4G0G3_HUMAN</name>
<dbReference type="EMBL" id="BC093939">
    <property type="protein sequence ID" value="AAH93939.1"/>
    <property type="molecule type" value="mRNA"/>
</dbReference>